<keyword evidence="1" id="KW-0732">Signal</keyword>
<dbReference type="AlphaFoldDB" id="A0A6G1L3R2"/>
<sequence length="269" mass="30393">MLWMLVYRALVAAVVMLQCSSVKIDVLRVLYDFGVEVMRIEVVAARGECWSGAHVRHVMRVTLPLGSNCGHRSSCAADVPCLQYRLSGLRCSRVAIVACSVHAPIHTVSCVLVEEQRVGKVMRSTQSSRSGIAHPRRQGQHRRIHEVYSCDGPSAAWQRRRCDAFSADRAVQVRERVVRGGSSHLFEAGWLVCKHVIDAQHVISRSKAIGRVWSRRRYQVAGRDCRFRQQSNNVKQRQVRTLECGIQVPDALDGINYFLGDMYKDIPRL</sequence>
<keyword evidence="3" id="KW-1185">Reference proteome</keyword>
<feature type="chain" id="PRO_5026277604" description="Secreted protein" evidence="1">
    <location>
        <begin position="22"/>
        <end position="269"/>
    </location>
</feature>
<dbReference type="Proteomes" id="UP000799436">
    <property type="component" value="Unassembled WGS sequence"/>
</dbReference>
<name>A0A6G1L3R2_9PEZI</name>
<accession>A0A6G1L3R2</accession>
<evidence type="ECO:0000313" key="2">
    <source>
        <dbReference type="EMBL" id="KAF2767507.1"/>
    </source>
</evidence>
<dbReference type="EMBL" id="ML995855">
    <property type="protein sequence ID" value="KAF2767507.1"/>
    <property type="molecule type" value="Genomic_DNA"/>
</dbReference>
<reference evidence="2" key="1">
    <citation type="journal article" date="2020" name="Stud. Mycol.">
        <title>101 Dothideomycetes genomes: a test case for predicting lifestyles and emergence of pathogens.</title>
        <authorList>
            <person name="Haridas S."/>
            <person name="Albert R."/>
            <person name="Binder M."/>
            <person name="Bloem J."/>
            <person name="Labutti K."/>
            <person name="Salamov A."/>
            <person name="Andreopoulos B."/>
            <person name="Baker S."/>
            <person name="Barry K."/>
            <person name="Bills G."/>
            <person name="Bluhm B."/>
            <person name="Cannon C."/>
            <person name="Castanera R."/>
            <person name="Culley D."/>
            <person name="Daum C."/>
            <person name="Ezra D."/>
            <person name="Gonzalez J."/>
            <person name="Henrissat B."/>
            <person name="Kuo A."/>
            <person name="Liang C."/>
            <person name="Lipzen A."/>
            <person name="Lutzoni F."/>
            <person name="Magnuson J."/>
            <person name="Mondo S."/>
            <person name="Nolan M."/>
            <person name="Ohm R."/>
            <person name="Pangilinan J."/>
            <person name="Park H.-J."/>
            <person name="Ramirez L."/>
            <person name="Alfaro M."/>
            <person name="Sun H."/>
            <person name="Tritt A."/>
            <person name="Yoshinaga Y."/>
            <person name="Zwiers L.-H."/>
            <person name="Turgeon B."/>
            <person name="Goodwin S."/>
            <person name="Spatafora J."/>
            <person name="Crous P."/>
            <person name="Grigoriev I."/>
        </authorList>
    </citation>
    <scope>NUCLEOTIDE SEQUENCE</scope>
    <source>
        <strain evidence="2">CBS 116005</strain>
    </source>
</reference>
<gene>
    <name evidence="2" type="ORF">EJ03DRAFT_146939</name>
</gene>
<organism evidence="2 3">
    <name type="scientific">Teratosphaeria nubilosa</name>
    <dbReference type="NCBI Taxonomy" id="161662"/>
    <lineage>
        <taxon>Eukaryota</taxon>
        <taxon>Fungi</taxon>
        <taxon>Dikarya</taxon>
        <taxon>Ascomycota</taxon>
        <taxon>Pezizomycotina</taxon>
        <taxon>Dothideomycetes</taxon>
        <taxon>Dothideomycetidae</taxon>
        <taxon>Mycosphaerellales</taxon>
        <taxon>Teratosphaeriaceae</taxon>
        <taxon>Teratosphaeria</taxon>
    </lineage>
</organism>
<protein>
    <recommendedName>
        <fullName evidence="4">Secreted protein</fullName>
    </recommendedName>
</protein>
<evidence type="ECO:0000313" key="3">
    <source>
        <dbReference type="Proteomes" id="UP000799436"/>
    </source>
</evidence>
<evidence type="ECO:0008006" key="4">
    <source>
        <dbReference type="Google" id="ProtNLM"/>
    </source>
</evidence>
<evidence type="ECO:0000256" key="1">
    <source>
        <dbReference type="SAM" id="SignalP"/>
    </source>
</evidence>
<proteinExistence type="predicted"/>
<feature type="signal peptide" evidence="1">
    <location>
        <begin position="1"/>
        <end position="21"/>
    </location>
</feature>